<evidence type="ECO:0000313" key="4">
    <source>
        <dbReference type="Proteomes" id="UP001642360"/>
    </source>
</evidence>
<proteinExistence type="predicted"/>
<keyword evidence="4" id="KW-1185">Reference proteome</keyword>
<accession>A0ABC8SDQ6</accession>
<dbReference type="EMBL" id="CAUOFW020001203">
    <property type="protein sequence ID" value="CAK9142168.1"/>
    <property type="molecule type" value="Genomic_DNA"/>
</dbReference>
<organism evidence="3 4">
    <name type="scientific">Ilex paraguariensis</name>
    <name type="common">yerba mate</name>
    <dbReference type="NCBI Taxonomy" id="185542"/>
    <lineage>
        <taxon>Eukaryota</taxon>
        <taxon>Viridiplantae</taxon>
        <taxon>Streptophyta</taxon>
        <taxon>Embryophyta</taxon>
        <taxon>Tracheophyta</taxon>
        <taxon>Spermatophyta</taxon>
        <taxon>Magnoliopsida</taxon>
        <taxon>eudicotyledons</taxon>
        <taxon>Gunneridae</taxon>
        <taxon>Pentapetalae</taxon>
        <taxon>asterids</taxon>
        <taxon>campanulids</taxon>
        <taxon>Aquifoliales</taxon>
        <taxon>Aquifoliaceae</taxon>
        <taxon>Ilex</taxon>
    </lineage>
</organism>
<dbReference type="PANTHER" id="PTHR33912">
    <property type="entry name" value="OS01G0939400 PROTEIN"/>
    <property type="match status" value="1"/>
</dbReference>
<feature type="region of interest" description="Disordered" evidence="1">
    <location>
        <begin position="1"/>
        <end position="47"/>
    </location>
</feature>
<protein>
    <submittedName>
        <fullName evidence="3">Uncharacterized protein</fullName>
    </submittedName>
</protein>
<name>A0ABC8SDQ6_9AQUA</name>
<dbReference type="InterPro" id="IPR040381">
    <property type="entry name" value="At4g14450-like"/>
</dbReference>
<feature type="region of interest" description="Disordered" evidence="1">
    <location>
        <begin position="75"/>
        <end position="99"/>
    </location>
</feature>
<evidence type="ECO:0000313" key="2">
    <source>
        <dbReference type="EMBL" id="CAK9142168.1"/>
    </source>
</evidence>
<dbReference type="EMBL" id="CAUOFW020002614">
    <property type="protein sequence ID" value="CAK9154975.1"/>
    <property type="molecule type" value="Genomic_DNA"/>
</dbReference>
<gene>
    <name evidence="3" type="ORF">ILEXP_LOCUS23347</name>
    <name evidence="2" type="ORF">ILEXP_LOCUS9823</name>
</gene>
<dbReference type="PANTHER" id="PTHR33912:SF5">
    <property type="entry name" value="F22G5.17"/>
    <property type="match status" value="1"/>
</dbReference>
<evidence type="ECO:0000313" key="3">
    <source>
        <dbReference type="EMBL" id="CAK9154975.1"/>
    </source>
</evidence>
<feature type="compositionally biased region" description="Polar residues" evidence="1">
    <location>
        <begin position="38"/>
        <end position="47"/>
    </location>
</feature>
<comment type="caution">
    <text evidence="3">The sequence shown here is derived from an EMBL/GenBank/DDBJ whole genome shotgun (WGS) entry which is preliminary data.</text>
</comment>
<reference evidence="3 4" key="1">
    <citation type="submission" date="2024-02" db="EMBL/GenBank/DDBJ databases">
        <authorList>
            <person name="Vignale AGUSTIN F."/>
            <person name="Sosa J E."/>
            <person name="Modenutti C."/>
        </authorList>
    </citation>
    <scope>NUCLEOTIDE SEQUENCE [LARGE SCALE GENOMIC DNA]</scope>
</reference>
<dbReference type="AlphaFoldDB" id="A0ABC8SDQ6"/>
<sequence length="124" mass="13126">MENSDKEAGPGARPPSGKSPTRLQKHAPAALQLDGIENNGNTEPYASSSCAIPLLSPLVLSPQFSHEAEEIRLAGNGNDERDHNELGATPASGGWQHPAVDALTEPSTLLAFFQSQCTIVNRVQ</sequence>
<feature type="compositionally biased region" description="Basic and acidic residues" evidence="1">
    <location>
        <begin position="75"/>
        <end position="85"/>
    </location>
</feature>
<evidence type="ECO:0000256" key="1">
    <source>
        <dbReference type="SAM" id="MobiDB-lite"/>
    </source>
</evidence>
<dbReference type="Proteomes" id="UP001642360">
    <property type="component" value="Unassembled WGS sequence"/>
</dbReference>